<reference evidence="5 6" key="1">
    <citation type="journal article" date="2024" name="Chem. Sci.">
        <title>Discovery of megapolipeptins by genome mining of a Burkholderiales bacteria collection.</title>
        <authorList>
            <person name="Paulo B.S."/>
            <person name="Recchia M.J.J."/>
            <person name="Lee S."/>
            <person name="Fergusson C.H."/>
            <person name="Romanowski S.B."/>
            <person name="Hernandez A."/>
            <person name="Krull N."/>
            <person name="Liu D.Y."/>
            <person name="Cavanagh H."/>
            <person name="Bos A."/>
            <person name="Gray C.A."/>
            <person name="Murphy B.T."/>
            <person name="Linington R.G."/>
            <person name="Eustaquio A.S."/>
        </authorList>
    </citation>
    <scope>NUCLEOTIDE SEQUENCE [LARGE SCALE GENOMIC DNA]</scope>
    <source>
        <strain evidence="5 6">RL21-008-BIB-B</strain>
    </source>
</reference>
<dbReference type="InterPro" id="IPR022211">
    <property type="entry name" value="PHBC_N"/>
</dbReference>
<evidence type="ECO:0000313" key="5">
    <source>
        <dbReference type="EMBL" id="MFL9879982.1"/>
    </source>
</evidence>
<gene>
    <name evidence="5" type="ORF">PQR63_16395</name>
</gene>
<evidence type="ECO:0000256" key="2">
    <source>
        <dbReference type="ARBA" id="ARBA00023315"/>
    </source>
</evidence>
<evidence type="ECO:0000259" key="4">
    <source>
        <dbReference type="Pfam" id="PF12551"/>
    </source>
</evidence>
<comment type="caution">
    <text evidence="5">The sequence shown here is derived from an EMBL/GenBank/DDBJ whole genome shotgun (WGS) entry which is preliminary data.</text>
</comment>
<dbReference type="Pfam" id="PF12551">
    <property type="entry name" value="PHBC_N"/>
    <property type="match status" value="1"/>
</dbReference>
<keyword evidence="2" id="KW-0012">Acyltransferase</keyword>
<feature type="domain" description="Poly-beta-hydroxybutyrate polymerase N-terminal" evidence="3">
    <location>
        <begin position="114"/>
        <end position="283"/>
    </location>
</feature>
<dbReference type="EMBL" id="JAQQFR010000010">
    <property type="protein sequence ID" value="MFL9879982.1"/>
    <property type="molecule type" value="Genomic_DNA"/>
</dbReference>
<dbReference type="InterPro" id="IPR051321">
    <property type="entry name" value="PHA/PHB_synthase"/>
</dbReference>
<organism evidence="5 6">
    <name type="scientific">Herbaspirillum rhizosphaerae</name>
    <dbReference type="NCBI Taxonomy" id="346179"/>
    <lineage>
        <taxon>Bacteria</taxon>
        <taxon>Pseudomonadati</taxon>
        <taxon>Pseudomonadota</taxon>
        <taxon>Betaproteobacteria</taxon>
        <taxon>Burkholderiales</taxon>
        <taxon>Oxalobacteraceae</taxon>
        <taxon>Herbaspirillum</taxon>
    </lineage>
</organism>
<accession>A0ABW8ZA16</accession>
<dbReference type="InterPro" id="IPR010941">
    <property type="entry name" value="PhaC_N"/>
</dbReference>
<dbReference type="InterPro" id="IPR029058">
    <property type="entry name" value="AB_hydrolase_fold"/>
</dbReference>
<dbReference type="PANTHER" id="PTHR36837:SF5">
    <property type="entry name" value="POLY-3-HYDROXYBUTYRATE SYNTHASE"/>
    <property type="match status" value="1"/>
</dbReference>
<dbReference type="SUPFAM" id="SSF53474">
    <property type="entry name" value="alpha/beta-Hydrolases"/>
    <property type="match status" value="1"/>
</dbReference>
<evidence type="ECO:0000256" key="1">
    <source>
        <dbReference type="ARBA" id="ARBA00022679"/>
    </source>
</evidence>
<keyword evidence="6" id="KW-1185">Reference proteome</keyword>
<dbReference type="GO" id="GO:0016787">
    <property type="term" value="F:hydrolase activity"/>
    <property type="evidence" value="ECO:0007669"/>
    <property type="project" value="UniProtKB-KW"/>
</dbReference>
<protein>
    <submittedName>
        <fullName evidence="5">Alpha/beta fold hydrolase</fullName>
    </submittedName>
</protein>
<dbReference type="Gene3D" id="3.40.50.1820">
    <property type="entry name" value="alpha/beta hydrolase"/>
    <property type="match status" value="1"/>
</dbReference>
<dbReference type="Proteomes" id="UP001629214">
    <property type="component" value="Unassembled WGS sequence"/>
</dbReference>
<keyword evidence="5" id="KW-0378">Hydrolase</keyword>
<sequence>MTDKTSSPRQISERLASAWLTPLVCETPGNDTDSARLDLMSNAWLGRLTGNISPAAMLNAYGDWVTHLALSPSKRVELMQKAWQNWWRWYAYSRDCCGTDQKTASPLCIEPLPQDRRFSDPAWEQWPFNAISQGFLLQQQWWHRATTGVRGQSQHHEDVVTFTVRQVLDMLAPSNFLFTNPVVQQATLASGGSNLAQGWINALGDWRQSVEPEKKSEENGFCVGKDVAVTPGKVVFHNSLIELIQYTPTTKTVHATPLLFVPAWIMKYYILDLSPKNSLVKYLVDLGYTVFMISWKNPQAEDRDLSMEDYRRLGVMAAIDAITAKTKTKQINAVGYCLGGTLLSIAAASMARDGDDRLASVSLFASQVDFEEPGELSLFIDESQVSFLEAIMWNQGYLDTKQMAGAFQLLRSNDLIWSHRLNQYLLGLPEPKSDLMAWNADATRMPYRMHSEYLRQLFLHNDLAEGRHFTDGKSINLADIRLPIFAVGTVTDHVAPWRSVFKIHRLSDTEVTFVLTSGGHNAGVVSPPGHPHRSFQIATHAENDQIIDADTWQKSVQRREGSWWPAWESWLRLHSGKRISPPPMPLHTLAAPGKHVMQS</sequence>
<name>A0ABW8ZA16_9BURK</name>
<dbReference type="PANTHER" id="PTHR36837">
    <property type="entry name" value="POLY(3-HYDROXYALKANOATE) POLYMERASE SUBUNIT PHAC"/>
    <property type="match status" value="1"/>
</dbReference>
<dbReference type="Pfam" id="PF07167">
    <property type="entry name" value="PhaC_N"/>
    <property type="match status" value="1"/>
</dbReference>
<dbReference type="RefSeq" id="WP_408169065.1">
    <property type="nucleotide sequence ID" value="NZ_JAQQFR010000010.1"/>
</dbReference>
<proteinExistence type="predicted"/>
<evidence type="ECO:0000259" key="3">
    <source>
        <dbReference type="Pfam" id="PF07167"/>
    </source>
</evidence>
<feature type="domain" description="Poly-beta-hydroxybutyrate polymerase N-terminal" evidence="4">
    <location>
        <begin position="35"/>
        <end position="74"/>
    </location>
</feature>
<evidence type="ECO:0000313" key="6">
    <source>
        <dbReference type="Proteomes" id="UP001629214"/>
    </source>
</evidence>
<keyword evidence="1" id="KW-0808">Transferase</keyword>